<sequence>MQRINLILFALSFLISIAIATSNSNLKKKLLPPKLWKACKNIKCPPIEDPVCVKIKYRNAKLLNKTIYIYMINKCELDYMKCHQDAEGVIVSKKYCEHTKPSSLAKKRVKRNANKDATNNAMAAGSVSKKHVVRRQYPPSGMTDKDYLTEDLDDNEKRISDDCSDENKPGCNKLQRERDSYYNEDSRHKDYSKYDSRNEDYSKEDSRNKDSSNDDSRNEDFSKEGTRATNSNEEIDIECPTECELRKVMVCGKCQHGVYRTFMSPCHMRLFMCNNTDESMELMSRYPCVLSAPFASEFRGSLSEPSDFDEVQRFIYCREAMEDGTNIVDSRCADVRNENFEEQLQPRVSD</sequence>
<feature type="compositionally biased region" description="Basic and acidic residues" evidence="1">
    <location>
        <begin position="155"/>
        <end position="226"/>
    </location>
</feature>
<evidence type="ECO:0000256" key="2">
    <source>
        <dbReference type="SAM" id="SignalP"/>
    </source>
</evidence>
<keyword evidence="2" id="KW-0732">Signal</keyword>
<evidence type="ECO:0000256" key="1">
    <source>
        <dbReference type="SAM" id="MobiDB-lite"/>
    </source>
</evidence>
<protein>
    <recommendedName>
        <fullName evidence="5">Kazal-like domain-containing protein</fullName>
    </recommendedName>
</protein>
<keyword evidence="4" id="KW-1185">Reference proteome</keyword>
<organism evidence="3 4">
    <name type="scientific">Chilo suppressalis</name>
    <name type="common">Asiatic rice borer moth</name>
    <dbReference type="NCBI Taxonomy" id="168631"/>
    <lineage>
        <taxon>Eukaryota</taxon>
        <taxon>Metazoa</taxon>
        <taxon>Ecdysozoa</taxon>
        <taxon>Arthropoda</taxon>
        <taxon>Hexapoda</taxon>
        <taxon>Insecta</taxon>
        <taxon>Pterygota</taxon>
        <taxon>Neoptera</taxon>
        <taxon>Endopterygota</taxon>
        <taxon>Lepidoptera</taxon>
        <taxon>Glossata</taxon>
        <taxon>Ditrysia</taxon>
        <taxon>Pyraloidea</taxon>
        <taxon>Crambidae</taxon>
        <taxon>Crambinae</taxon>
        <taxon>Chilo</taxon>
    </lineage>
</organism>
<dbReference type="Gene3D" id="3.30.60.30">
    <property type="match status" value="2"/>
</dbReference>
<name>A0ABN8B871_CHISP</name>
<gene>
    <name evidence="3" type="ORF">CHILSU_LOCUS7423</name>
</gene>
<accession>A0ABN8B871</accession>
<dbReference type="Proteomes" id="UP001153292">
    <property type="component" value="Chromosome 27"/>
</dbReference>
<reference evidence="3" key="1">
    <citation type="submission" date="2021-12" db="EMBL/GenBank/DDBJ databases">
        <authorList>
            <person name="King R."/>
        </authorList>
    </citation>
    <scope>NUCLEOTIDE SEQUENCE</scope>
</reference>
<feature type="chain" id="PRO_5047317337" description="Kazal-like domain-containing protein" evidence="2">
    <location>
        <begin position="21"/>
        <end position="350"/>
    </location>
</feature>
<dbReference type="EMBL" id="OU963920">
    <property type="protein sequence ID" value="CAH0404113.1"/>
    <property type="molecule type" value="Genomic_DNA"/>
</dbReference>
<feature type="signal peptide" evidence="2">
    <location>
        <begin position="1"/>
        <end position="20"/>
    </location>
</feature>
<proteinExistence type="predicted"/>
<evidence type="ECO:0008006" key="5">
    <source>
        <dbReference type="Google" id="ProtNLM"/>
    </source>
</evidence>
<evidence type="ECO:0000313" key="4">
    <source>
        <dbReference type="Proteomes" id="UP001153292"/>
    </source>
</evidence>
<feature type="region of interest" description="Disordered" evidence="1">
    <location>
        <begin position="106"/>
        <end position="230"/>
    </location>
</feature>
<evidence type="ECO:0000313" key="3">
    <source>
        <dbReference type="EMBL" id="CAH0404113.1"/>
    </source>
</evidence>